<evidence type="ECO:0000313" key="1">
    <source>
        <dbReference type="EMBL" id="QQR92807.1"/>
    </source>
</evidence>
<dbReference type="InterPro" id="IPR028978">
    <property type="entry name" value="Chorismate_lyase_/UTRA_dom_sf"/>
</dbReference>
<name>A0A7T9DK56_9ARCH</name>
<dbReference type="AlphaFoldDB" id="A0A7T9DK56"/>
<dbReference type="Proteomes" id="UP000596004">
    <property type="component" value="Chromosome"/>
</dbReference>
<dbReference type="EMBL" id="CP064981">
    <property type="protein sequence ID" value="QQR92807.1"/>
    <property type="molecule type" value="Genomic_DNA"/>
</dbReference>
<organism evidence="1">
    <name type="scientific">Candidatus Iainarchaeum sp</name>
    <dbReference type="NCBI Taxonomy" id="3101447"/>
    <lineage>
        <taxon>Archaea</taxon>
        <taxon>Candidatus Iainarchaeota</taxon>
        <taxon>Candidatus Iainarchaeia</taxon>
        <taxon>Candidatus Iainarchaeales</taxon>
        <taxon>Candidatus Iainarchaeaceae</taxon>
        <taxon>Candidatus Iainarchaeum</taxon>
    </lineage>
</organism>
<dbReference type="SUPFAM" id="SSF64288">
    <property type="entry name" value="Chorismate lyase-like"/>
    <property type="match status" value="1"/>
</dbReference>
<protein>
    <submittedName>
        <fullName evidence="1">Uncharacterized protein</fullName>
    </submittedName>
</protein>
<reference evidence="1" key="1">
    <citation type="submission" date="2020-11" db="EMBL/GenBank/DDBJ databases">
        <title>Connecting structure to function with the recovery of over 1000 high-quality activated sludge metagenome-assembled genomes encoding full-length rRNA genes using long-read sequencing.</title>
        <authorList>
            <person name="Singleton C.M."/>
            <person name="Petriglieri F."/>
            <person name="Kristensen J.M."/>
            <person name="Kirkegaard R.H."/>
            <person name="Michaelsen T.Y."/>
            <person name="Andersen M.H."/>
            <person name="Karst S.M."/>
            <person name="Dueholm M.S."/>
            <person name="Nielsen P.H."/>
            <person name="Albertsen M."/>
        </authorList>
    </citation>
    <scope>NUCLEOTIDE SEQUENCE</scope>
    <source>
        <strain evidence="1">Fred_18-Q3-R57-64_BAT3C.431</strain>
    </source>
</reference>
<proteinExistence type="predicted"/>
<accession>A0A7T9DK56</accession>
<dbReference type="Gene3D" id="3.40.1410.10">
    <property type="entry name" value="Chorismate lyase-like"/>
    <property type="match status" value="1"/>
</dbReference>
<sequence length="131" mass="15230">MRPRWYAPLLQHSNGTSLHVYATFPKAKFFMEKQVITPKFIRRVVRFEVDGKPVVRARSEVLVAGTKPAILKELRDGKRPIGLIVKDYKVKRTRLRATSRTREFHFTGDLDARITERFFVGPHTKTKAHTL</sequence>
<gene>
    <name evidence="1" type="ORF">IPJ89_01015</name>
</gene>